<evidence type="ECO:0000313" key="2">
    <source>
        <dbReference type="Proteomes" id="UP001219525"/>
    </source>
</evidence>
<dbReference type="EMBL" id="JARJCW010000025">
    <property type="protein sequence ID" value="KAJ7211659.1"/>
    <property type="molecule type" value="Genomic_DNA"/>
</dbReference>
<organism evidence="1 2">
    <name type="scientific">Mycena pura</name>
    <dbReference type="NCBI Taxonomy" id="153505"/>
    <lineage>
        <taxon>Eukaryota</taxon>
        <taxon>Fungi</taxon>
        <taxon>Dikarya</taxon>
        <taxon>Basidiomycota</taxon>
        <taxon>Agaricomycotina</taxon>
        <taxon>Agaricomycetes</taxon>
        <taxon>Agaricomycetidae</taxon>
        <taxon>Agaricales</taxon>
        <taxon>Marasmiineae</taxon>
        <taxon>Mycenaceae</taxon>
        <taxon>Mycena</taxon>
    </lineage>
</organism>
<reference evidence="1" key="1">
    <citation type="submission" date="2023-03" db="EMBL/GenBank/DDBJ databases">
        <title>Massive genome expansion in bonnet fungi (Mycena s.s.) driven by repeated elements and novel gene families across ecological guilds.</title>
        <authorList>
            <consortium name="Lawrence Berkeley National Laboratory"/>
            <person name="Harder C.B."/>
            <person name="Miyauchi S."/>
            <person name="Viragh M."/>
            <person name="Kuo A."/>
            <person name="Thoen E."/>
            <person name="Andreopoulos B."/>
            <person name="Lu D."/>
            <person name="Skrede I."/>
            <person name="Drula E."/>
            <person name="Henrissat B."/>
            <person name="Morin E."/>
            <person name="Kohler A."/>
            <person name="Barry K."/>
            <person name="LaButti K."/>
            <person name="Morin E."/>
            <person name="Salamov A."/>
            <person name="Lipzen A."/>
            <person name="Mereny Z."/>
            <person name="Hegedus B."/>
            <person name="Baldrian P."/>
            <person name="Stursova M."/>
            <person name="Weitz H."/>
            <person name="Taylor A."/>
            <person name="Grigoriev I.V."/>
            <person name="Nagy L.G."/>
            <person name="Martin F."/>
            <person name="Kauserud H."/>
        </authorList>
    </citation>
    <scope>NUCLEOTIDE SEQUENCE</scope>
    <source>
        <strain evidence="1">9144</strain>
    </source>
</reference>
<name>A0AAD6YG52_9AGAR</name>
<protein>
    <submittedName>
        <fullName evidence="1">Uncharacterized protein</fullName>
    </submittedName>
</protein>
<comment type="caution">
    <text evidence="1">The sequence shown here is derived from an EMBL/GenBank/DDBJ whole genome shotgun (WGS) entry which is preliminary data.</text>
</comment>
<sequence length="224" mass="24413">MGDSVAAFASPRRSSRLRDSGAGVECSATAILPVLVAVRRRHVLVGRLRNQKKRIISIWDWKALWVTELDAHVQGALHSEPIRLLCVSEYPCVARLFEGRNSGCRSAEQSAAQKDALPLRNPLACARGPSSAVTHGARKPVRTITRRDLRTRVRRLECIGGCVGLSVSAGARECAETPARLRAHTARVQAPLGCFDAAQVVQSVEVAYCPVELVHDRPGEMVEH</sequence>
<proteinExistence type="predicted"/>
<dbReference type="Proteomes" id="UP001219525">
    <property type="component" value="Unassembled WGS sequence"/>
</dbReference>
<dbReference type="AlphaFoldDB" id="A0AAD6YG52"/>
<gene>
    <name evidence="1" type="ORF">GGX14DRAFT_393978</name>
</gene>
<keyword evidence="2" id="KW-1185">Reference proteome</keyword>
<accession>A0AAD6YG52</accession>
<evidence type="ECO:0000313" key="1">
    <source>
        <dbReference type="EMBL" id="KAJ7211659.1"/>
    </source>
</evidence>